<evidence type="ECO:0000313" key="5">
    <source>
        <dbReference type="EMBL" id="KAG7666243.1"/>
    </source>
</evidence>
<keyword evidence="2" id="KW-1133">Transmembrane helix</keyword>
<keyword evidence="2" id="KW-0812">Transmembrane</keyword>
<evidence type="ECO:0000256" key="2">
    <source>
        <dbReference type="SAM" id="Phobius"/>
    </source>
</evidence>
<dbReference type="Proteomes" id="UP000694255">
    <property type="component" value="Unassembled WGS sequence"/>
</dbReference>
<feature type="domain" description="YVC1 N-terminal linker helical" evidence="3">
    <location>
        <begin position="27"/>
        <end position="176"/>
    </location>
</feature>
<comment type="caution">
    <text evidence="5">The sequence shown here is derived from an EMBL/GenBank/DDBJ whole genome shotgun (WGS) entry which is preliminary data.</text>
</comment>
<dbReference type="EMBL" id="JAGSYN010000028">
    <property type="protein sequence ID" value="KAG7666243.1"/>
    <property type="molecule type" value="Genomic_DNA"/>
</dbReference>
<reference evidence="5 6" key="1">
    <citation type="journal article" date="2021" name="DNA Res.">
        <title>Genome analysis of Candida subhashii reveals its hybrid nature and dual mitochondrial genome conformations.</title>
        <authorList>
            <person name="Mixao V."/>
            <person name="Hegedusova E."/>
            <person name="Saus E."/>
            <person name="Pryszcz L.P."/>
            <person name="Cillingova A."/>
            <person name="Nosek J."/>
            <person name="Gabaldon T."/>
        </authorList>
    </citation>
    <scope>NUCLEOTIDE SEQUENCE [LARGE SCALE GENOMIC DNA]</scope>
    <source>
        <strain evidence="5 6">CBS 10753</strain>
    </source>
</reference>
<evidence type="ECO:0000259" key="3">
    <source>
        <dbReference type="Pfam" id="PF23190"/>
    </source>
</evidence>
<accession>A0A8J5UMS2</accession>
<evidence type="ECO:0000256" key="1">
    <source>
        <dbReference type="SAM" id="MobiDB-lite"/>
    </source>
</evidence>
<dbReference type="PANTHER" id="PTHR35859:SF4">
    <property type="entry name" value="MEMBRANE CHANNEL PROTEIN, PUTATIVE (AFU_ORTHOLOGUE AFUA_6G11300)-RELATED"/>
    <property type="match status" value="1"/>
</dbReference>
<feature type="transmembrane region" description="Helical" evidence="2">
    <location>
        <begin position="250"/>
        <end position="269"/>
    </location>
</feature>
<protein>
    <submittedName>
        <fullName evidence="5">Uncharacterized protein</fullName>
    </submittedName>
</protein>
<feature type="domain" description="Calcium channel YVC1-like C-terminal transmembrane" evidence="4">
    <location>
        <begin position="247"/>
        <end position="331"/>
    </location>
</feature>
<evidence type="ECO:0000259" key="4">
    <source>
        <dbReference type="Pfam" id="PF23317"/>
    </source>
</evidence>
<organism evidence="5 6">
    <name type="scientific">[Candida] subhashii</name>
    <dbReference type="NCBI Taxonomy" id="561895"/>
    <lineage>
        <taxon>Eukaryota</taxon>
        <taxon>Fungi</taxon>
        <taxon>Dikarya</taxon>
        <taxon>Ascomycota</taxon>
        <taxon>Saccharomycotina</taxon>
        <taxon>Pichiomycetes</taxon>
        <taxon>Debaryomycetaceae</taxon>
        <taxon>Spathaspora</taxon>
    </lineage>
</organism>
<dbReference type="PANTHER" id="PTHR35859">
    <property type="entry name" value="NONSELECTIVE CATION CHANNEL PROTEIN"/>
    <property type="match status" value="1"/>
</dbReference>
<gene>
    <name evidence="5" type="ORF">J8A68_000216</name>
</gene>
<dbReference type="InterPro" id="IPR056337">
    <property type="entry name" value="LHD_YVC1"/>
</dbReference>
<name>A0A8J5UMS2_9ASCO</name>
<dbReference type="RefSeq" id="XP_049266475.1">
    <property type="nucleotide sequence ID" value="XM_049405909.1"/>
</dbReference>
<dbReference type="InterPro" id="IPR056336">
    <property type="entry name" value="YVC1_C"/>
</dbReference>
<dbReference type="OrthoDB" id="2373987at2759"/>
<keyword evidence="2" id="KW-0472">Membrane</keyword>
<dbReference type="GeneID" id="73467017"/>
<dbReference type="AlphaFoldDB" id="A0A8J5UMS2"/>
<feature type="transmembrane region" description="Helical" evidence="2">
    <location>
        <begin position="337"/>
        <end position="359"/>
    </location>
</feature>
<proteinExistence type="predicted"/>
<feature type="region of interest" description="Disordered" evidence="1">
    <location>
        <begin position="388"/>
        <end position="409"/>
    </location>
</feature>
<dbReference type="Pfam" id="PF23317">
    <property type="entry name" value="YVC1_C"/>
    <property type="match status" value="1"/>
</dbReference>
<feature type="transmembrane region" description="Helical" evidence="2">
    <location>
        <begin position="281"/>
        <end position="304"/>
    </location>
</feature>
<evidence type="ECO:0000313" key="6">
    <source>
        <dbReference type="Proteomes" id="UP000694255"/>
    </source>
</evidence>
<dbReference type="InterPro" id="IPR052971">
    <property type="entry name" value="TRP_calcium_channel"/>
</dbReference>
<sequence length="561" mass="65164">MFRYRDVSNQFTRHYDFKTHYFSVQKSVNSHVQLSLKYEQLKAPEIHSTLMKPMTEEIIRISELKEEGHQKGPNNVIFILLLLRYEFLIQSENNLICYDLLIAKANVCELLAIRMLREYKSIQRINVLFIKPLSEMNPTYNFNTLELCVLSDSKKFLSQPAIVRILDRFHNGELTNTEGIFIDAEKGLLDSDGIASYKFNHISFGKIIQRSKTVPSIDRRSEIHENDYLALRGFLVDYANRFMLLTQGEILFNMVKIFFGFTPSVWNNWEHYKTSGKVIQMGYLFLIQFIIGTILAICLSGIFAKVRENNEDEFNFFKATNLVVYLKMAKLNKSKSLVHETLTTFKLPIICIIFVYELVVSKFRSQNKSSSKELKNFQFIKPEAENRSDDRRRSYASTRRYSNKPNKYQSLSSIGHNLRTASNDSLFISELLNNKYGKIRIEKPKPIDTTTSHTPSKASIIFGTPRQRQFFPPPRTSSQMSETTTNDLVNRLVALESLMEEHFSNKSVLAYNIHHNDQIPDIEVSMDEDVFEDMDTSIISHKDVILSDSTIEQYNESDDTF</sequence>
<keyword evidence="6" id="KW-1185">Reference proteome</keyword>
<dbReference type="Pfam" id="PF23190">
    <property type="entry name" value="LHD_TRPY1"/>
    <property type="match status" value="1"/>
</dbReference>